<dbReference type="InterPro" id="IPR004739">
    <property type="entry name" value="GMP_synth_GATase"/>
</dbReference>
<dbReference type="FunFam" id="3.40.50.880:FF:000047">
    <property type="entry name" value="GMP synthase [glutamine-hydrolyzing] subunit A"/>
    <property type="match status" value="1"/>
</dbReference>
<dbReference type="Pfam" id="PF00117">
    <property type="entry name" value="GATase"/>
    <property type="match status" value="1"/>
</dbReference>
<evidence type="ECO:0000313" key="10">
    <source>
        <dbReference type="Proteomes" id="UP000789941"/>
    </source>
</evidence>
<reference evidence="9 10" key="1">
    <citation type="submission" date="2019-08" db="EMBL/GenBank/DDBJ databases">
        <authorList>
            <person name="Vazquez-Campos X."/>
        </authorList>
    </citation>
    <scope>NUCLEOTIDE SEQUENCE [LARGE SCALE GENOMIC DNA]</scope>
    <source>
        <strain evidence="9">LFW-283_2</strain>
    </source>
</reference>
<protein>
    <submittedName>
        <fullName evidence="9">GMP synthase [glutamine-hydrolyzing] subunit A</fullName>
        <ecNumber evidence="9">6.3.5.2</ecNumber>
    </submittedName>
</protein>
<gene>
    <name evidence="9" type="primary">guaAA_2</name>
    <name evidence="9" type="ORF">LFW2832_01093</name>
</gene>
<dbReference type="InterPro" id="IPR017926">
    <property type="entry name" value="GATASE"/>
</dbReference>
<dbReference type="InterPro" id="IPR029062">
    <property type="entry name" value="Class_I_gatase-like"/>
</dbReference>
<accession>A0A5E4LS37</accession>
<dbReference type="CDD" id="cd01742">
    <property type="entry name" value="GATase1_GMP_Synthase"/>
    <property type="match status" value="1"/>
</dbReference>
<dbReference type="Proteomes" id="UP000789941">
    <property type="component" value="Unassembled WGS sequence"/>
</dbReference>
<dbReference type="EC" id="6.3.5.2" evidence="9"/>
<dbReference type="SUPFAM" id="SSF52317">
    <property type="entry name" value="Class I glutamine amidotransferase-like"/>
    <property type="match status" value="1"/>
</dbReference>
<evidence type="ECO:0000256" key="5">
    <source>
        <dbReference type="ARBA" id="ARBA00022755"/>
    </source>
</evidence>
<dbReference type="AlphaFoldDB" id="A0A5E4LS37"/>
<organism evidence="9 10">
    <name type="scientific">Candidatus Bilamarchaeum dharawalense</name>
    <dbReference type="NCBI Taxonomy" id="2885759"/>
    <lineage>
        <taxon>Archaea</taxon>
        <taxon>Candidatus Micrarchaeota</taxon>
        <taxon>Candidatus Micrarchaeia</taxon>
        <taxon>Candidatus Anstonellales</taxon>
        <taxon>Candidatus Bilamarchaeaceae</taxon>
        <taxon>Candidatus Bilamarchaeum</taxon>
    </lineage>
</organism>
<dbReference type="PROSITE" id="PS51273">
    <property type="entry name" value="GATASE_TYPE_1"/>
    <property type="match status" value="1"/>
</dbReference>
<keyword evidence="7" id="KW-0315">Glutamine amidotransferase</keyword>
<evidence type="ECO:0000256" key="2">
    <source>
        <dbReference type="ARBA" id="ARBA00022598"/>
    </source>
</evidence>
<dbReference type="EMBL" id="CABMJJ010000010">
    <property type="protein sequence ID" value="VVC04750.1"/>
    <property type="molecule type" value="Genomic_DNA"/>
</dbReference>
<keyword evidence="6" id="KW-0067">ATP-binding</keyword>
<keyword evidence="5" id="KW-0658">Purine biosynthesis</keyword>
<dbReference type="GO" id="GO:0005524">
    <property type="term" value="F:ATP binding"/>
    <property type="evidence" value="ECO:0007669"/>
    <property type="project" value="UniProtKB-KW"/>
</dbReference>
<dbReference type="NCBIfam" id="NF001975">
    <property type="entry name" value="PRK00758.1"/>
    <property type="match status" value="1"/>
</dbReference>
<evidence type="ECO:0000256" key="4">
    <source>
        <dbReference type="ARBA" id="ARBA00022749"/>
    </source>
</evidence>
<proteinExistence type="predicted"/>
<evidence type="ECO:0000256" key="6">
    <source>
        <dbReference type="ARBA" id="ARBA00022840"/>
    </source>
</evidence>
<dbReference type="PRINTS" id="PR00097">
    <property type="entry name" value="ANTSNTHASEII"/>
</dbReference>
<dbReference type="PANTHER" id="PTHR11922:SF2">
    <property type="entry name" value="GMP SYNTHASE [GLUTAMINE-HYDROLYZING]"/>
    <property type="match status" value="1"/>
</dbReference>
<name>A0A5E4LS37_9ARCH</name>
<comment type="caution">
    <text evidence="9">The sequence shown here is derived from an EMBL/GenBank/DDBJ whole genome shotgun (WGS) entry which is preliminary data.</text>
</comment>
<evidence type="ECO:0000256" key="7">
    <source>
        <dbReference type="ARBA" id="ARBA00022962"/>
    </source>
</evidence>
<evidence type="ECO:0000313" key="9">
    <source>
        <dbReference type="EMBL" id="VVC04750.1"/>
    </source>
</evidence>
<evidence type="ECO:0000259" key="8">
    <source>
        <dbReference type="Pfam" id="PF00117"/>
    </source>
</evidence>
<keyword evidence="2 9" id="KW-0436">Ligase</keyword>
<comment type="function">
    <text evidence="1">Catalyzes the synthesis of GMP from XMP.</text>
</comment>
<dbReference type="PRINTS" id="PR00096">
    <property type="entry name" value="GATASE"/>
</dbReference>
<dbReference type="NCBIfam" id="TIGR00888">
    <property type="entry name" value="guaA_Nterm"/>
    <property type="match status" value="1"/>
</dbReference>
<keyword evidence="4" id="KW-0332">GMP biosynthesis</keyword>
<feature type="domain" description="Glutamine amidotransferase" evidence="8">
    <location>
        <begin position="3"/>
        <end position="190"/>
    </location>
</feature>
<evidence type="ECO:0000256" key="1">
    <source>
        <dbReference type="ARBA" id="ARBA00002332"/>
    </source>
</evidence>
<sequence>MILIIDNGSQYTHLIKRNCRELGFEAEMLYAKADYEQVEECLKTGVARIILSGGPSSVYTDPPNLSSMICQKVKDGQIKIPLLGVCYGHQMIAHVWGAKVAKGKSAEYGMGEVEIDSSEVIFKGIPKKLRVWVSHFDEVKELPEDFIKLAHSETCDVEAMMHRTKPIFGIQFHPEVWHSEHGEEIIKNFLEVSEHQK</sequence>
<dbReference type="GO" id="GO:0005829">
    <property type="term" value="C:cytosol"/>
    <property type="evidence" value="ECO:0007669"/>
    <property type="project" value="TreeGrafter"/>
</dbReference>
<dbReference type="Gene3D" id="3.40.50.880">
    <property type="match status" value="1"/>
</dbReference>
<keyword evidence="3" id="KW-0547">Nucleotide-binding</keyword>
<evidence type="ECO:0000256" key="3">
    <source>
        <dbReference type="ARBA" id="ARBA00022741"/>
    </source>
</evidence>
<dbReference type="PANTHER" id="PTHR11922">
    <property type="entry name" value="GMP SYNTHASE-RELATED"/>
    <property type="match status" value="1"/>
</dbReference>
<dbReference type="GO" id="GO:0003921">
    <property type="term" value="F:GMP synthase activity"/>
    <property type="evidence" value="ECO:0007669"/>
    <property type="project" value="TreeGrafter"/>
</dbReference>